<protein>
    <recommendedName>
        <fullName evidence="3">CRAL-TRIO domain-containing protein</fullName>
    </recommendedName>
</protein>
<feature type="compositionally biased region" description="Polar residues" evidence="2">
    <location>
        <begin position="457"/>
        <end position="467"/>
    </location>
</feature>
<feature type="coiled-coil region" evidence="1">
    <location>
        <begin position="355"/>
        <end position="382"/>
    </location>
</feature>
<dbReference type="EMBL" id="HBIM01000902">
    <property type="protein sequence ID" value="CAE0402502.1"/>
    <property type="molecule type" value="Transcribed_RNA"/>
</dbReference>
<proteinExistence type="predicted"/>
<feature type="region of interest" description="Disordered" evidence="2">
    <location>
        <begin position="391"/>
        <end position="438"/>
    </location>
</feature>
<dbReference type="InterPro" id="IPR001251">
    <property type="entry name" value="CRAL-TRIO_dom"/>
</dbReference>
<feature type="domain" description="CRAL-TRIO" evidence="3">
    <location>
        <begin position="89"/>
        <end position="255"/>
    </location>
</feature>
<feature type="region of interest" description="Disordered" evidence="2">
    <location>
        <begin position="457"/>
        <end position="477"/>
    </location>
</feature>
<feature type="compositionally biased region" description="Basic and acidic residues" evidence="2">
    <location>
        <begin position="391"/>
        <end position="400"/>
    </location>
</feature>
<sequence>MEISAMIERELSMRSLDEKASFMEARMRKPDIVALESDPAAFYNYTLGNVTAATSLLTSYWSERKRLFGDMAFLPFVIASDGQPDGKISSQDLPALHSGFVQLLPPDSRGRRMVFLNLSLQPAFPLETLMRAIFLVLQSLLAGISQSSRDLVLLVLISNDFDATKNAEILRWTCRILANAMPLNLERLHVLKTGSSPSPGLLFSVIDQIVREGLAHEVVFTAAKSSAELFARVKPYGISPSVLPSVINGDFQWDPMIALRRSDPKTEGTASSGPSTEDSNMEGLSSSSARAATSSSVEDIQLSDDSKNNSKVSSSRGSPQQQELLDCNDEPSTERHRTRNAVYSRRKYLRKKIEQEVLETECARLKTENVDLKRESQRLEELWRAALEQVESHAPDHAKSEFPNSVQQAPSRRSIRPSPAASPVSTTASQFPQRTGQLPTRDHASLLAMSQANLMGQASSFNPSSSHGFLPMGPQGSRPFLQLNHSLQYGMDHLRSQASMMGATLPGSLVEERMRLLLPNSYAAQAVPPVPPHTTMNWPCQGVAAARSHNHIMLGTALGQQRQPTEEEIRRFLYDRAREDDMRGSFR</sequence>
<evidence type="ECO:0000256" key="1">
    <source>
        <dbReference type="SAM" id="Coils"/>
    </source>
</evidence>
<name>A0A7S3P2S6_9STRA</name>
<keyword evidence="1" id="KW-0175">Coiled coil</keyword>
<feature type="compositionally biased region" description="Low complexity" evidence="2">
    <location>
        <begin position="409"/>
        <end position="429"/>
    </location>
</feature>
<evidence type="ECO:0000256" key="2">
    <source>
        <dbReference type="SAM" id="MobiDB-lite"/>
    </source>
</evidence>
<organism evidence="4">
    <name type="scientific">Amphora coffeiformis</name>
    <dbReference type="NCBI Taxonomy" id="265554"/>
    <lineage>
        <taxon>Eukaryota</taxon>
        <taxon>Sar</taxon>
        <taxon>Stramenopiles</taxon>
        <taxon>Ochrophyta</taxon>
        <taxon>Bacillariophyta</taxon>
        <taxon>Bacillariophyceae</taxon>
        <taxon>Bacillariophycidae</taxon>
        <taxon>Thalassiophysales</taxon>
        <taxon>Catenulaceae</taxon>
        <taxon>Amphora</taxon>
    </lineage>
</organism>
<dbReference type="PROSITE" id="PS50191">
    <property type="entry name" value="CRAL_TRIO"/>
    <property type="match status" value="1"/>
</dbReference>
<feature type="compositionally biased region" description="Low complexity" evidence="2">
    <location>
        <begin position="285"/>
        <end position="296"/>
    </location>
</feature>
<feature type="region of interest" description="Disordered" evidence="2">
    <location>
        <begin position="262"/>
        <end position="339"/>
    </location>
</feature>
<dbReference type="AlphaFoldDB" id="A0A7S3P2S6"/>
<evidence type="ECO:0000313" key="4">
    <source>
        <dbReference type="EMBL" id="CAE0402502.1"/>
    </source>
</evidence>
<reference evidence="4" key="1">
    <citation type="submission" date="2021-01" db="EMBL/GenBank/DDBJ databases">
        <authorList>
            <person name="Corre E."/>
            <person name="Pelletier E."/>
            <person name="Niang G."/>
            <person name="Scheremetjew M."/>
            <person name="Finn R."/>
            <person name="Kale V."/>
            <person name="Holt S."/>
            <person name="Cochrane G."/>
            <person name="Meng A."/>
            <person name="Brown T."/>
            <person name="Cohen L."/>
        </authorList>
    </citation>
    <scope>NUCLEOTIDE SEQUENCE</scope>
    <source>
        <strain evidence="4">CCMP127</strain>
    </source>
</reference>
<accession>A0A7S3P2S6</accession>
<gene>
    <name evidence="4" type="ORF">ACOF00016_LOCUS785</name>
</gene>
<feature type="compositionally biased region" description="Polar residues" evidence="2">
    <location>
        <begin position="268"/>
        <end position="284"/>
    </location>
</feature>
<evidence type="ECO:0000259" key="3">
    <source>
        <dbReference type="PROSITE" id="PS50191"/>
    </source>
</evidence>